<dbReference type="Proteomes" id="UP000815325">
    <property type="component" value="Unassembled WGS sequence"/>
</dbReference>
<evidence type="ECO:0000313" key="4">
    <source>
        <dbReference type="Proteomes" id="UP000815325"/>
    </source>
</evidence>
<keyword evidence="3" id="KW-0282">Flagellum</keyword>
<accession>A0ABQ7GSI2</accession>
<dbReference type="EMBL" id="MU069610">
    <property type="protein sequence ID" value="KAF5837579.1"/>
    <property type="molecule type" value="Genomic_DNA"/>
</dbReference>
<name>A0ABQ7GSI2_DUNSA</name>
<proteinExistence type="predicted"/>
<feature type="region of interest" description="Disordered" evidence="2">
    <location>
        <begin position="1"/>
        <end position="24"/>
    </location>
</feature>
<keyword evidence="3" id="KW-0969">Cilium</keyword>
<dbReference type="Gene3D" id="3.80.10.10">
    <property type="entry name" value="Ribonuclease Inhibitor"/>
    <property type="match status" value="1"/>
</dbReference>
<feature type="compositionally biased region" description="Basic and acidic residues" evidence="2">
    <location>
        <begin position="9"/>
        <end position="24"/>
    </location>
</feature>
<reference evidence="3" key="1">
    <citation type="submission" date="2017-08" db="EMBL/GenBank/DDBJ databases">
        <authorList>
            <person name="Polle J.E."/>
            <person name="Barry K."/>
            <person name="Cushman J."/>
            <person name="Schmutz J."/>
            <person name="Tran D."/>
            <person name="Hathwaick L.T."/>
            <person name="Yim W.C."/>
            <person name="Jenkins J."/>
            <person name="Mckie-Krisberg Z.M."/>
            <person name="Prochnik S."/>
            <person name="Lindquist E."/>
            <person name="Dockter R.B."/>
            <person name="Adam C."/>
            <person name="Molina H."/>
            <person name="Bunkerborg J."/>
            <person name="Jin E."/>
            <person name="Buchheim M."/>
            <person name="Magnuson J."/>
        </authorList>
    </citation>
    <scope>NUCLEOTIDE SEQUENCE</scope>
    <source>
        <strain evidence="3">CCAP 19/18</strain>
    </source>
</reference>
<gene>
    <name evidence="3" type="ORF">DUNSADRAFT_4150</name>
</gene>
<comment type="caution">
    <text evidence="3">The sequence shown here is derived from an EMBL/GenBank/DDBJ whole genome shotgun (WGS) entry which is preliminary data.</text>
</comment>
<protein>
    <submittedName>
        <fullName evidence="3">Flagellar associated protein</fullName>
    </submittedName>
</protein>
<sequence>MPPKKGKKKKDDGSEPMHDPSWERAVETGVWERSAMDLPDANTWPTWGALRERVLTACKEIKIVNTASLRDAFCNEIVKLSPLELWHMDFHGSSNLRNFVLSPSTACSKLTELDLSDCGSLNYVLIQSDSLTTIKLHKCAKLNKALLHCPHLSTLTISDNPMLETLMIWSDDLTHLDLSGCNNIINLKLHCPNLVDQRIPPLKVIEKHIKPTHPPIASILKANYSELAHLAADAKEKERKGLKDDSIIPRAHRPF</sequence>
<keyword evidence="4" id="KW-1185">Reference proteome</keyword>
<keyword evidence="3" id="KW-0966">Cell projection</keyword>
<dbReference type="InterPro" id="IPR032675">
    <property type="entry name" value="LRR_dom_sf"/>
</dbReference>
<evidence type="ECO:0000256" key="1">
    <source>
        <dbReference type="ARBA" id="ARBA00004430"/>
    </source>
</evidence>
<evidence type="ECO:0000313" key="3">
    <source>
        <dbReference type="EMBL" id="KAF5837579.1"/>
    </source>
</evidence>
<organism evidence="3 4">
    <name type="scientific">Dunaliella salina</name>
    <name type="common">Green alga</name>
    <name type="synonym">Protococcus salinus</name>
    <dbReference type="NCBI Taxonomy" id="3046"/>
    <lineage>
        <taxon>Eukaryota</taxon>
        <taxon>Viridiplantae</taxon>
        <taxon>Chlorophyta</taxon>
        <taxon>core chlorophytes</taxon>
        <taxon>Chlorophyceae</taxon>
        <taxon>CS clade</taxon>
        <taxon>Chlamydomonadales</taxon>
        <taxon>Dunaliellaceae</taxon>
        <taxon>Dunaliella</taxon>
    </lineage>
</organism>
<comment type="subcellular location">
    <subcellularLocation>
        <location evidence="1">Cytoplasm</location>
        <location evidence="1">Cytoskeleton</location>
        <location evidence="1">Cilium axoneme</location>
    </subcellularLocation>
</comment>
<dbReference type="SUPFAM" id="SSF52047">
    <property type="entry name" value="RNI-like"/>
    <property type="match status" value="1"/>
</dbReference>
<evidence type="ECO:0000256" key="2">
    <source>
        <dbReference type="SAM" id="MobiDB-lite"/>
    </source>
</evidence>